<sequence length="428" mass="47115">MPKPPLTESTFELDVSGIAGFFGGEEAFAAMSSIHLVRGRRWLGWYNSPGSYFVAKKYGVLARSRIWDGLYPGINVDPTTMLELDGKVGPRYIAAHSGTRLPSTGHLAYLFAQHCQEHHGEVQSISDPKPSDLFLTIVHLEDFKEFEGYPKVPAKSFGAFDPLAIIPIGCSIAACVLSAVFEDWYCFALILLGVLTNGISCVVIGSGVLKVRQPNPSAYSPPGDGILDGYPRVILMKGSEKAVQGITKGKFFLEYESESQYHDIGICAVLLTIQFLGQLFLIPQGTLFGQILFLATLGISWLFNAYLASVDNEALQTRILSEVLLHKPKTSTVRLPKRTSLVVFAALYMGTKDPRSFLDEMIPNDTAVWKLVKETISEAIIKDVDPEDILGEKSQKVAALDNFEKGLFDDMLKQASIGFRGAKEFKFK</sequence>
<evidence type="ECO:0000256" key="1">
    <source>
        <dbReference type="SAM" id="Phobius"/>
    </source>
</evidence>
<accession>A0A409XYV9</accession>
<keyword evidence="1" id="KW-0812">Transmembrane</keyword>
<comment type="caution">
    <text evidence="2">The sequence shown here is derived from an EMBL/GenBank/DDBJ whole genome shotgun (WGS) entry which is preliminary data.</text>
</comment>
<keyword evidence="1" id="KW-0472">Membrane</keyword>
<dbReference type="Proteomes" id="UP000284706">
    <property type="component" value="Unassembled WGS sequence"/>
</dbReference>
<evidence type="ECO:0000313" key="2">
    <source>
        <dbReference type="EMBL" id="PPQ95901.1"/>
    </source>
</evidence>
<feature type="transmembrane region" description="Helical" evidence="1">
    <location>
        <begin position="187"/>
        <end position="209"/>
    </location>
</feature>
<dbReference type="InParanoid" id="A0A409XYV9"/>
<dbReference type="EMBL" id="NHYE01001407">
    <property type="protein sequence ID" value="PPQ95901.1"/>
    <property type="molecule type" value="Genomic_DNA"/>
</dbReference>
<reference evidence="2 3" key="1">
    <citation type="journal article" date="2018" name="Evol. Lett.">
        <title>Horizontal gene cluster transfer increased hallucinogenic mushroom diversity.</title>
        <authorList>
            <person name="Reynolds H.T."/>
            <person name="Vijayakumar V."/>
            <person name="Gluck-Thaler E."/>
            <person name="Korotkin H.B."/>
            <person name="Matheny P.B."/>
            <person name="Slot J.C."/>
        </authorList>
    </citation>
    <scope>NUCLEOTIDE SEQUENCE [LARGE SCALE GENOMIC DNA]</scope>
    <source>
        <strain evidence="2 3">SRW20</strain>
    </source>
</reference>
<feature type="transmembrane region" description="Helical" evidence="1">
    <location>
        <begin position="287"/>
        <end position="308"/>
    </location>
</feature>
<name>A0A409XYV9_9AGAR</name>
<feature type="transmembrane region" description="Helical" evidence="1">
    <location>
        <begin position="163"/>
        <end position="181"/>
    </location>
</feature>
<dbReference type="AlphaFoldDB" id="A0A409XYV9"/>
<proteinExistence type="predicted"/>
<keyword evidence="1" id="KW-1133">Transmembrane helix</keyword>
<organism evidence="2 3">
    <name type="scientific">Gymnopilus dilepis</name>
    <dbReference type="NCBI Taxonomy" id="231916"/>
    <lineage>
        <taxon>Eukaryota</taxon>
        <taxon>Fungi</taxon>
        <taxon>Dikarya</taxon>
        <taxon>Basidiomycota</taxon>
        <taxon>Agaricomycotina</taxon>
        <taxon>Agaricomycetes</taxon>
        <taxon>Agaricomycetidae</taxon>
        <taxon>Agaricales</taxon>
        <taxon>Agaricineae</taxon>
        <taxon>Hymenogastraceae</taxon>
        <taxon>Gymnopilus</taxon>
    </lineage>
</organism>
<dbReference type="STRING" id="231916.A0A409XYV9"/>
<keyword evidence="3" id="KW-1185">Reference proteome</keyword>
<gene>
    <name evidence="2" type="ORF">CVT26_015587</name>
</gene>
<protein>
    <submittedName>
        <fullName evidence="2">Uncharacterized protein</fullName>
    </submittedName>
</protein>
<evidence type="ECO:0000313" key="3">
    <source>
        <dbReference type="Proteomes" id="UP000284706"/>
    </source>
</evidence>
<dbReference type="OrthoDB" id="2366471at2759"/>